<gene>
    <name evidence="6" type="primary">rsmC</name>
    <name evidence="9" type="ORF">TMS3_0118670</name>
</gene>
<dbReference type="Gene3D" id="3.40.50.150">
    <property type="entry name" value="Vaccinia Virus protein VP39"/>
    <property type="match status" value="2"/>
</dbReference>
<dbReference type="InterPro" id="IPR007848">
    <property type="entry name" value="Small_mtfrase_dom"/>
</dbReference>
<comment type="subunit">
    <text evidence="6">Monomer.</text>
</comment>
<organism evidence="9 10">
    <name type="scientific">Pseudomonas taeanensis MS-3</name>
    <dbReference type="NCBI Taxonomy" id="1395571"/>
    <lineage>
        <taxon>Bacteria</taxon>
        <taxon>Pseudomonadati</taxon>
        <taxon>Pseudomonadota</taxon>
        <taxon>Gammaproteobacteria</taxon>
        <taxon>Pseudomonadales</taxon>
        <taxon>Pseudomonadaceae</taxon>
        <taxon>Pseudomonas</taxon>
    </lineage>
</organism>
<evidence type="ECO:0000256" key="5">
    <source>
        <dbReference type="ARBA" id="ARBA00022691"/>
    </source>
</evidence>
<dbReference type="HAMAP" id="MF_01862">
    <property type="entry name" value="16SrRNA_methyltr_C"/>
    <property type="match status" value="1"/>
</dbReference>
<keyword evidence="4 6" id="KW-0808">Transferase</keyword>
<dbReference type="PANTHER" id="PTHR47816:SF4">
    <property type="entry name" value="RIBOSOMAL RNA SMALL SUBUNIT METHYLTRANSFERASE C"/>
    <property type="match status" value="1"/>
</dbReference>
<keyword evidence="2 6" id="KW-0698">rRNA processing</keyword>
<evidence type="ECO:0000256" key="3">
    <source>
        <dbReference type="ARBA" id="ARBA00022603"/>
    </source>
</evidence>
<comment type="function">
    <text evidence="6">Specifically methylates the guanine in position 1207 of 16S rRNA in the 30S particle.</text>
</comment>
<dbReference type="EMBL" id="AWSQ01000006">
    <property type="protein sequence ID" value="KFX68270.1"/>
    <property type="molecule type" value="Genomic_DNA"/>
</dbReference>
<dbReference type="InterPro" id="IPR029063">
    <property type="entry name" value="SAM-dependent_MTases_sf"/>
</dbReference>
<keyword evidence="5 6" id="KW-0949">S-adenosyl-L-methionine</keyword>
<dbReference type="SUPFAM" id="SSF53335">
    <property type="entry name" value="S-adenosyl-L-methionine-dependent methyltransferases"/>
    <property type="match status" value="1"/>
</dbReference>
<dbReference type="Proteomes" id="UP000030063">
    <property type="component" value="Unassembled WGS sequence"/>
</dbReference>
<dbReference type="PANTHER" id="PTHR47816">
    <property type="entry name" value="RIBOSOMAL RNA SMALL SUBUNIT METHYLTRANSFERASE C"/>
    <property type="match status" value="1"/>
</dbReference>
<feature type="domain" description="Methyltransferase small N-terminal" evidence="8">
    <location>
        <begin position="5"/>
        <end position="153"/>
    </location>
</feature>
<evidence type="ECO:0000256" key="1">
    <source>
        <dbReference type="ARBA" id="ARBA00022490"/>
    </source>
</evidence>
<evidence type="ECO:0000259" key="8">
    <source>
        <dbReference type="Pfam" id="PF08468"/>
    </source>
</evidence>
<dbReference type="EC" id="2.1.1.172" evidence="6"/>
<dbReference type="AlphaFoldDB" id="A0A0A1YEJ5"/>
<protein>
    <recommendedName>
        <fullName evidence="6">Ribosomal RNA small subunit methyltransferase C</fullName>
        <ecNumber evidence="6">2.1.1.172</ecNumber>
    </recommendedName>
    <alternativeName>
        <fullName evidence="6">16S rRNA m2G1207 methyltransferase</fullName>
    </alternativeName>
    <alternativeName>
        <fullName evidence="6">rRNA (guanine-N(2)-)-methyltransferase RsmC</fullName>
    </alternativeName>
</protein>
<dbReference type="Pfam" id="PF08468">
    <property type="entry name" value="MTS_N"/>
    <property type="match status" value="1"/>
</dbReference>
<dbReference type="STRING" id="1395571.TMS3_0118670"/>
<feature type="domain" description="Methyltransferase small" evidence="7">
    <location>
        <begin position="162"/>
        <end position="328"/>
    </location>
</feature>
<evidence type="ECO:0000256" key="6">
    <source>
        <dbReference type="HAMAP-Rule" id="MF_01862"/>
    </source>
</evidence>
<dbReference type="InterPro" id="IPR046977">
    <property type="entry name" value="RsmC/RlmG"/>
</dbReference>
<reference evidence="9 10" key="1">
    <citation type="journal article" date="2014" name="Genome Announc.">
        <title>Draft Genome Sequence of Petroleum Oil-Degrading Marine Bacterium Pseudomonas taeanensis Strain MS-3, Isolated from a Crude Oil-Contaminated Seashore.</title>
        <authorList>
            <person name="Lee S.Y."/>
            <person name="Kim S.H."/>
            <person name="Lee D.G."/>
            <person name="Shin S."/>
            <person name="Yun S.H."/>
            <person name="Choi C.W."/>
            <person name="Chung Y.H."/>
            <person name="Choi J.S."/>
            <person name="Kahng H.Y."/>
            <person name="Kim S.I."/>
        </authorList>
    </citation>
    <scope>NUCLEOTIDE SEQUENCE [LARGE SCALE GENOMIC DNA]</scope>
    <source>
        <strain evidence="9 10">MS-3</strain>
    </source>
</reference>
<dbReference type="InterPro" id="IPR023543">
    <property type="entry name" value="rRNA_ssu_MeTfrase_C"/>
</dbReference>
<keyword evidence="3 6" id="KW-0489">Methyltransferase</keyword>
<evidence type="ECO:0000313" key="10">
    <source>
        <dbReference type="Proteomes" id="UP000030063"/>
    </source>
</evidence>
<dbReference type="RefSeq" id="WP_025166719.1">
    <property type="nucleotide sequence ID" value="NZ_AWSQ01000006.1"/>
</dbReference>
<dbReference type="GO" id="GO:0005737">
    <property type="term" value="C:cytoplasm"/>
    <property type="evidence" value="ECO:0007669"/>
    <property type="project" value="UniProtKB-SubCell"/>
</dbReference>
<sequence length="332" mass="35783">MDPRSEVLLRQAELFAGPLLLAGLPADDLLGHLPNAHGWSWHAGDQVALASRFSGRSHFGVTPPNVEFDAAVLFLPKSRELTDYLLSALAAQLDGRELFLVGEKRAGIERAAKQLSAFGRTGKLDSARHCQLWQARVEQAPPTPDLEALAQRYSLELGDGPLTIVSLPGVFSHGRLDSGSALLLEHLDNLPSGHLLDFGCGAGVLGAVLKRRYPDSQVTLLDVDAFAAASSRLTLAANDLRAEVISGDGIAAAPTELSAILSNPPFHQGVHTHYQATENLLRQATEHLQRNGQLRLVANSFLKYPPLIEQHLGPCQTLAEAKGFRIYQANKG</sequence>
<dbReference type="InterPro" id="IPR013675">
    <property type="entry name" value="Mtase_sm_N"/>
</dbReference>
<evidence type="ECO:0000256" key="4">
    <source>
        <dbReference type="ARBA" id="ARBA00022679"/>
    </source>
</evidence>
<evidence type="ECO:0000256" key="2">
    <source>
        <dbReference type="ARBA" id="ARBA00022552"/>
    </source>
</evidence>
<comment type="subcellular location">
    <subcellularLocation>
        <location evidence="6">Cytoplasm</location>
    </subcellularLocation>
</comment>
<comment type="catalytic activity">
    <reaction evidence="6">
        <text>guanosine(1207) in 16S rRNA + S-adenosyl-L-methionine = N(2)-methylguanosine(1207) in 16S rRNA + S-adenosyl-L-homocysteine + H(+)</text>
        <dbReference type="Rhea" id="RHEA:42736"/>
        <dbReference type="Rhea" id="RHEA-COMP:10213"/>
        <dbReference type="Rhea" id="RHEA-COMP:10214"/>
        <dbReference type="ChEBI" id="CHEBI:15378"/>
        <dbReference type="ChEBI" id="CHEBI:57856"/>
        <dbReference type="ChEBI" id="CHEBI:59789"/>
        <dbReference type="ChEBI" id="CHEBI:74269"/>
        <dbReference type="ChEBI" id="CHEBI:74481"/>
        <dbReference type="EC" id="2.1.1.172"/>
    </reaction>
</comment>
<dbReference type="Pfam" id="PF05175">
    <property type="entry name" value="MTS"/>
    <property type="match status" value="1"/>
</dbReference>
<accession>A0A0A1YEJ5</accession>
<dbReference type="OrthoDB" id="9816072at2"/>
<evidence type="ECO:0000259" key="7">
    <source>
        <dbReference type="Pfam" id="PF05175"/>
    </source>
</evidence>
<comment type="caution">
    <text evidence="9">The sequence shown here is derived from an EMBL/GenBank/DDBJ whole genome shotgun (WGS) entry which is preliminary data.</text>
</comment>
<name>A0A0A1YEJ5_9PSED</name>
<keyword evidence="10" id="KW-1185">Reference proteome</keyword>
<dbReference type="CDD" id="cd02440">
    <property type="entry name" value="AdoMet_MTases"/>
    <property type="match status" value="1"/>
</dbReference>
<comment type="similarity">
    <text evidence="6">Belongs to the methyltransferase superfamily. RsmC family.</text>
</comment>
<dbReference type="GO" id="GO:0052914">
    <property type="term" value="F:16S rRNA (guanine(1207)-N(2))-methyltransferase activity"/>
    <property type="evidence" value="ECO:0007669"/>
    <property type="project" value="UniProtKB-EC"/>
</dbReference>
<proteinExistence type="inferred from homology"/>
<dbReference type="eggNOG" id="COG2813">
    <property type="taxonomic scope" value="Bacteria"/>
</dbReference>
<keyword evidence="1 6" id="KW-0963">Cytoplasm</keyword>
<evidence type="ECO:0000313" key="9">
    <source>
        <dbReference type="EMBL" id="KFX68270.1"/>
    </source>
</evidence>